<organism evidence="4 5">
    <name type="scientific">Dioscorea cayennensis subsp. rotundata</name>
    <name type="common">White Guinea yam</name>
    <name type="synonym">Dioscorea rotundata</name>
    <dbReference type="NCBI Taxonomy" id="55577"/>
    <lineage>
        <taxon>Eukaryota</taxon>
        <taxon>Viridiplantae</taxon>
        <taxon>Streptophyta</taxon>
        <taxon>Embryophyta</taxon>
        <taxon>Tracheophyta</taxon>
        <taxon>Spermatophyta</taxon>
        <taxon>Magnoliopsida</taxon>
        <taxon>Liliopsida</taxon>
        <taxon>Dioscoreales</taxon>
        <taxon>Dioscoreaceae</taxon>
        <taxon>Dioscorea</taxon>
    </lineage>
</organism>
<dbReference type="InterPro" id="IPR032675">
    <property type="entry name" value="LRR_dom_sf"/>
</dbReference>
<dbReference type="PRINTS" id="PR00364">
    <property type="entry name" value="DISEASERSIST"/>
</dbReference>
<dbReference type="InterPro" id="IPR042197">
    <property type="entry name" value="Apaf_helical"/>
</dbReference>
<dbReference type="GeneID" id="120253699"/>
<evidence type="ECO:0000256" key="1">
    <source>
        <dbReference type="ARBA" id="ARBA00022821"/>
    </source>
</evidence>
<dbReference type="InterPro" id="IPR058922">
    <property type="entry name" value="WHD_DRP"/>
</dbReference>
<dbReference type="GO" id="GO:0043531">
    <property type="term" value="F:ADP binding"/>
    <property type="evidence" value="ECO:0007669"/>
    <property type="project" value="InterPro"/>
</dbReference>
<evidence type="ECO:0000313" key="5">
    <source>
        <dbReference type="RefSeq" id="XP_039117908.1"/>
    </source>
</evidence>
<proteinExistence type="predicted"/>
<dbReference type="SUPFAM" id="SSF52540">
    <property type="entry name" value="P-loop containing nucleoside triphosphate hydrolases"/>
    <property type="match status" value="1"/>
</dbReference>
<accession>A0AB40ASH6</accession>
<feature type="domain" description="NB-ARC" evidence="2">
    <location>
        <begin position="94"/>
        <end position="237"/>
    </location>
</feature>
<dbReference type="Gene3D" id="1.10.8.430">
    <property type="entry name" value="Helical domain of apoptotic protease-activating factors"/>
    <property type="match status" value="1"/>
</dbReference>
<keyword evidence="4" id="KW-1185">Reference proteome</keyword>
<dbReference type="SUPFAM" id="SSF52047">
    <property type="entry name" value="RNI-like"/>
    <property type="match status" value="1"/>
</dbReference>
<dbReference type="AlphaFoldDB" id="A0AB40ASH6"/>
<dbReference type="Gene3D" id="3.80.10.10">
    <property type="entry name" value="Ribonuclease Inhibitor"/>
    <property type="match status" value="1"/>
</dbReference>
<dbReference type="Pfam" id="PF00931">
    <property type="entry name" value="NB-ARC"/>
    <property type="match status" value="1"/>
</dbReference>
<name>A0AB40ASH6_DIOCR</name>
<feature type="domain" description="Disease resistance protein winged helix" evidence="3">
    <location>
        <begin position="273"/>
        <end position="309"/>
    </location>
</feature>
<dbReference type="InterPro" id="IPR027417">
    <property type="entry name" value="P-loop_NTPase"/>
</dbReference>
<evidence type="ECO:0000259" key="3">
    <source>
        <dbReference type="Pfam" id="PF23559"/>
    </source>
</evidence>
<evidence type="ECO:0000259" key="2">
    <source>
        <dbReference type="Pfam" id="PF00931"/>
    </source>
</evidence>
<gene>
    <name evidence="5" type="primary">LOC120253699</name>
</gene>
<dbReference type="PANTHER" id="PTHR36766:SF70">
    <property type="entry name" value="DISEASE RESISTANCE PROTEIN RGA4"/>
    <property type="match status" value="1"/>
</dbReference>
<dbReference type="RefSeq" id="XP_039117908.1">
    <property type="nucleotide sequence ID" value="XM_039261974.1"/>
</dbReference>
<keyword evidence="1" id="KW-0611">Plant defense</keyword>
<dbReference type="InterPro" id="IPR002182">
    <property type="entry name" value="NB-ARC"/>
</dbReference>
<reference evidence="5" key="1">
    <citation type="submission" date="2025-08" db="UniProtKB">
        <authorList>
            <consortium name="RefSeq"/>
        </authorList>
    </citation>
    <scope>IDENTIFICATION</scope>
</reference>
<evidence type="ECO:0000313" key="4">
    <source>
        <dbReference type="Proteomes" id="UP001515500"/>
    </source>
</evidence>
<dbReference type="Proteomes" id="UP001515500">
    <property type="component" value="Unplaced"/>
</dbReference>
<sequence>MKNCINSLELSDLNSNSQSALLDHYSKLAALQHQCNIKWAQRARFLWIKDGVHQFFHNLWNVPSNVTLNIAEALPPDLPRISDSDNINLIQDFTKEEVYCALSELPLVVVVSIDGMGDLGKTTLAQLVYRDEEVQKHFQLHIWVCVLDDFDMPKLAGNIIHTVSGKKYDDTDMEVLQQRLRKELGEKKYLLVLDDVLNEDFRKWDALRNMLLDGGEGSRILVTTHNEKCSRVMGAPKPPKLVEIGEKIVEKCQGLPLAIEVMGSIMHDKSEEEDHDIEEVELIQLWMAHGFVASQKGNDMEVEGQEIFSKADCSTIRTVLYCRYDSSVLSRLKFVRVLDLSHTRIKEFLGSIEHLHHLRYLDLSWTNIRKLPESIYFKALPVGLSQLPNLKTLTRYTVGDDAENNIGQLNPFGKLALDNLERVQNADDSRKADIGDFGPPFPKSLEVSGSDALRELPTCPTSLQYLRNDKCRGMESLGPEIRHITSLSRLNLSSYPKLVSLPNGMQALTSFKYLHIIDCSTLKSFPEGLQQLLPTLKELIINGCAELERSIAECSQFKYVKEVMGKRLIQALGDNAEHELGVLWYQSFHSIHLCVRCSISWLCSKAVNMAANGMPPLLMFDGEDYGVWSIMMRTLFHSQDLWDLIDKGIPEDEE</sequence>
<protein>
    <submittedName>
        <fullName evidence="5">Disease resistance protein RGA4</fullName>
    </submittedName>
</protein>
<dbReference type="Pfam" id="PF23559">
    <property type="entry name" value="WHD_DRP"/>
    <property type="match status" value="1"/>
</dbReference>
<dbReference type="Gene3D" id="3.40.50.300">
    <property type="entry name" value="P-loop containing nucleotide triphosphate hydrolases"/>
    <property type="match status" value="1"/>
</dbReference>
<dbReference type="PANTHER" id="PTHR36766">
    <property type="entry name" value="PLANT BROAD-SPECTRUM MILDEW RESISTANCE PROTEIN RPW8"/>
    <property type="match status" value="1"/>
</dbReference>